<evidence type="ECO:0000313" key="5">
    <source>
        <dbReference type="Proteomes" id="UP000515861"/>
    </source>
</evidence>
<dbReference type="KEGG" id="ssau:H8M03_11610"/>
<dbReference type="RefSeq" id="WP_187479583.1">
    <property type="nucleotide sequence ID" value="NZ_CP060697.1"/>
</dbReference>
<dbReference type="Gene3D" id="3.40.710.10">
    <property type="entry name" value="DD-peptidase/beta-lactamase superfamily"/>
    <property type="match status" value="1"/>
</dbReference>
<sequence>MSSAGAAVAAVPTAPASPGKEAAASYFPPDEELQKMLVTVVGRGEVKGVVLGLLEPDGRRRIVSFGDAGTGEPPLSGDTGFEIGSITKTFTTTVLADMVRKGEVALDDPVSKYLPAGVRVPSRGGRQITLVDLATHMSGLPRSPVGYQVPDMNNPFAAFEAKHLYAFLSSYELDRDIGARFEYSNLGGGLLGHALARAAGAASIDALIGERILAPLGMSATGFGRQSNLRHPMAKGHNPQGEVVPHWTWAVLAGAGGLRSTAADMLTYLEANIGAPQSPLEAAMRDAHQPRRPTSDRGDSVALGWQHLQRGGRTIIHHGARTSGFQSYIGFDPQTGAGAIVLGNSRGFNAHSTIVLQMLRVPGAP</sequence>
<comment type="similarity">
    <text evidence="1">Belongs to the beta-lactamase family.</text>
</comment>
<dbReference type="Proteomes" id="UP000515861">
    <property type="component" value="Chromosome"/>
</dbReference>
<dbReference type="SUPFAM" id="SSF56601">
    <property type="entry name" value="beta-lactamase/transpeptidase-like"/>
    <property type="match status" value="1"/>
</dbReference>
<dbReference type="Pfam" id="PF00144">
    <property type="entry name" value="Beta-lactamase"/>
    <property type="match status" value="1"/>
</dbReference>
<protein>
    <submittedName>
        <fullName evidence="4">Beta-lactamase family protein</fullName>
    </submittedName>
</protein>
<evidence type="ECO:0000256" key="2">
    <source>
        <dbReference type="SAM" id="MobiDB-lite"/>
    </source>
</evidence>
<proteinExistence type="inferred from homology"/>
<dbReference type="AlphaFoldDB" id="A0A7G9L1X9"/>
<evidence type="ECO:0000256" key="1">
    <source>
        <dbReference type="ARBA" id="ARBA00038473"/>
    </source>
</evidence>
<dbReference type="EMBL" id="CP060697">
    <property type="protein sequence ID" value="QNM82628.1"/>
    <property type="molecule type" value="Genomic_DNA"/>
</dbReference>
<reference evidence="4 5" key="1">
    <citation type="submission" date="2020-08" db="EMBL/GenBank/DDBJ databases">
        <title>Sphingomonas sp. sand1-3 16S ribosomal RNA gene Genome sequencing and assembly.</title>
        <authorList>
            <person name="Kang M."/>
        </authorList>
    </citation>
    <scope>NUCLEOTIDE SEQUENCE [LARGE SCALE GENOMIC DNA]</scope>
    <source>
        <strain evidence="5">sand1-3</strain>
    </source>
</reference>
<dbReference type="InterPro" id="IPR012338">
    <property type="entry name" value="Beta-lactam/transpept-like"/>
</dbReference>
<evidence type="ECO:0000313" key="4">
    <source>
        <dbReference type="EMBL" id="QNM82628.1"/>
    </source>
</evidence>
<organism evidence="4 5">
    <name type="scientific">Sphingomonas sabuli</name>
    <dbReference type="NCBI Taxonomy" id="2764186"/>
    <lineage>
        <taxon>Bacteria</taxon>
        <taxon>Pseudomonadati</taxon>
        <taxon>Pseudomonadota</taxon>
        <taxon>Alphaproteobacteria</taxon>
        <taxon>Sphingomonadales</taxon>
        <taxon>Sphingomonadaceae</taxon>
        <taxon>Sphingomonas</taxon>
    </lineage>
</organism>
<feature type="region of interest" description="Disordered" evidence="2">
    <location>
        <begin position="1"/>
        <end position="23"/>
    </location>
</feature>
<feature type="domain" description="Beta-lactamase-related" evidence="3">
    <location>
        <begin position="43"/>
        <end position="349"/>
    </location>
</feature>
<evidence type="ECO:0000259" key="3">
    <source>
        <dbReference type="Pfam" id="PF00144"/>
    </source>
</evidence>
<dbReference type="InterPro" id="IPR051478">
    <property type="entry name" value="Beta-lactamase-like_AB/R"/>
</dbReference>
<keyword evidence="5" id="KW-1185">Reference proteome</keyword>
<dbReference type="PANTHER" id="PTHR22935">
    <property type="entry name" value="PENICILLIN-BINDING PROTEIN"/>
    <property type="match status" value="1"/>
</dbReference>
<feature type="compositionally biased region" description="Low complexity" evidence="2">
    <location>
        <begin position="1"/>
        <end position="19"/>
    </location>
</feature>
<name>A0A7G9L1X9_9SPHN</name>
<gene>
    <name evidence="4" type="ORF">H8M03_11610</name>
</gene>
<dbReference type="PANTHER" id="PTHR22935:SF95">
    <property type="entry name" value="BETA-LACTAMASE-LIKE 1-RELATED"/>
    <property type="match status" value="1"/>
</dbReference>
<accession>A0A7G9L1X9</accession>
<dbReference type="InterPro" id="IPR001466">
    <property type="entry name" value="Beta-lactam-related"/>
</dbReference>